<evidence type="ECO:0000313" key="6">
    <source>
        <dbReference type="Proteomes" id="UP001164743"/>
    </source>
</evidence>
<feature type="region of interest" description="Disordered" evidence="2">
    <location>
        <begin position="1"/>
        <end position="76"/>
    </location>
</feature>
<dbReference type="InterPro" id="IPR039360">
    <property type="entry name" value="Ras_GTPase"/>
</dbReference>
<gene>
    <name evidence="5" type="ORF">PtA15_18A399</name>
</gene>
<dbReference type="GeneID" id="77805828"/>
<evidence type="ECO:0000313" key="5">
    <source>
        <dbReference type="EMBL" id="WAQ93339.1"/>
    </source>
</evidence>
<evidence type="ECO:0008006" key="7">
    <source>
        <dbReference type="Google" id="ProtNLM"/>
    </source>
</evidence>
<feature type="domain" description="Ras-GAP" evidence="4">
    <location>
        <begin position="744"/>
        <end position="945"/>
    </location>
</feature>
<feature type="compositionally biased region" description="Low complexity" evidence="2">
    <location>
        <begin position="55"/>
        <end position="71"/>
    </location>
</feature>
<dbReference type="SMART" id="SM00323">
    <property type="entry name" value="RasGAP"/>
    <property type="match status" value="1"/>
</dbReference>
<feature type="region of interest" description="Disordered" evidence="2">
    <location>
        <begin position="1165"/>
        <end position="1270"/>
    </location>
</feature>
<dbReference type="InterPro" id="IPR000008">
    <property type="entry name" value="C2_dom"/>
</dbReference>
<feature type="region of interest" description="Disordered" evidence="2">
    <location>
        <begin position="235"/>
        <end position="268"/>
    </location>
</feature>
<accession>A0ABY7D979</accession>
<feature type="compositionally biased region" description="Low complexity" evidence="2">
    <location>
        <begin position="447"/>
        <end position="464"/>
    </location>
</feature>
<dbReference type="InterPro" id="IPR008936">
    <property type="entry name" value="Rho_GTPase_activation_prot"/>
</dbReference>
<dbReference type="PROSITE" id="PS50004">
    <property type="entry name" value="C2"/>
    <property type="match status" value="1"/>
</dbReference>
<dbReference type="PANTHER" id="PTHR10194">
    <property type="entry name" value="RAS GTPASE-ACTIVATING PROTEINS"/>
    <property type="match status" value="1"/>
</dbReference>
<dbReference type="Pfam" id="PF00616">
    <property type="entry name" value="RasGAP"/>
    <property type="match status" value="1"/>
</dbReference>
<dbReference type="CDD" id="cd05137">
    <property type="entry name" value="RasGAP_CLA2_BUD2"/>
    <property type="match status" value="1"/>
</dbReference>
<evidence type="ECO:0000259" key="4">
    <source>
        <dbReference type="PROSITE" id="PS50018"/>
    </source>
</evidence>
<feature type="compositionally biased region" description="Low complexity" evidence="2">
    <location>
        <begin position="1185"/>
        <end position="1200"/>
    </location>
</feature>
<feature type="compositionally biased region" description="Polar residues" evidence="2">
    <location>
        <begin position="169"/>
        <end position="178"/>
    </location>
</feature>
<dbReference type="RefSeq" id="XP_053028894.1">
    <property type="nucleotide sequence ID" value="XM_053164933.1"/>
</dbReference>
<feature type="compositionally biased region" description="Pro residues" evidence="2">
    <location>
        <begin position="534"/>
        <end position="544"/>
    </location>
</feature>
<feature type="region of interest" description="Disordered" evidence="2">
    <location>
        <begin position="1097"/>
        <end position="1145"/>
    </location>
</feature>
<dbReference type="SUPFAM" id="SSF48350">
    <property type="entry name" value="GTPase activation domain, GAP"/>
    <property type="match status" value="1"/>
</dbReference>
<reference evidence="5" key="1">
    <citation type="submission" date="2022-10" db="EMBL/GenBank/DDBJ databases">
        <title>Puccinia triticina Genome sequencing and assembly.</title>
        <authorList>
            <person name="Li C."/>
        </authorList>
    </citation>
    <scope>NUCLEOTIDE SEQUENCE</scope>
    <source>
        <strain evidence="5">Pt15</strain>
    </source>
</reference>
<protein>
    <recommendedName>
        <fullName evidence="7">Ras-GAP domain-containing protein</fullName>
    </recommendedName>
</protein>
<dbReference type="Gene3D" id="1.10.506.10">
    <property type="entry name" value="GTPase Activation - p120gap, domain 1"/>
    <property type="match status" value="2"/>
</dbReference>
<feature type="compositionally biased region" description="Low complexity" evidence="2">
    <location>
        <begin position="1248"/>
        <end position="1270"/>
    </location>
</feature>
<evidence type="ECO:0000256" key="1">
    <source>
        <dbReference type="ARBA" id="ARBA00022468"/>
    </source>
</evidence>
<organism evidence="5 6">
    <name type="scientific">Puccinia triticina</name>
    <dbReference type="NCBI Taxonomy" id="208348"/>
    <lineage>
        <taxon>Eukaryota</taxon>
        <taxon>Fungi</taxon>
        <taxon>Dikarya</taxon>
        <taxon>Basidiomycota</taxon>
        <taxon>Pucciniomycotina</taxon>
        <taxon>Pucciniomycetes</taxon>
        <taxon>Pucciniales</taxon>
        <taxon>Pucciniaceae</taxon>
        <taxon>Puccinia</taxon>
    </lineage>
</organism>
<feature type="region of interest" description="Disordered" evidence="2">
    <location>
        <begin position="92"/>
        <end position="182"/>
    </location>
</feature>
<keyword evidence="1" id="KW-0343">GTPase activation</keyword>
<dbReference type="InterPro" id="IPR001936">
    <property type="entry name" value="RasGAP_dom"/>
</dbReference>
<feature type="compositionally biased region" description="Polar residues" evidence="2">
    <location>
        <begin position="549"/>
        <end position="561"/>
    </location>
</feature>
<evidence type="ECO:0000256" key="2">
    <source>
        <dbReference type="SAM" id="MobiDB-lite"/>
    </source>
</evidence>
<name>A0ABY7D979_9BASI</name>
<feature type="region of interest" description="Disordered" evidence="2">
    <location>
        <begin position="499"/>
        <end position="588"/>
    </location>
</feature>
<dbReference type="EMBL" id="CP110438">
    <property type="protein sequence ID" value="WAQ93339.1"/>
    <property type="molecule type" value="Genomic_DNA"/>
</dbReference>
<evidence type="ECO:0000259" key="3">
    <source>
        <dbReference type="PROSITE" id="PS50004"/>
    </source>
</evidence>
<dbReference type="Proteomes" id="UP001164743">
    <property type="component" value="Chromosome 18A"/>
</dbReference>
<feature type="compositionally biased region" description="Low complexity" evidence="2">
    <location>
        <begin position="499"/>
        <end position="510"/>
    </location>
</feature>
<feature type="compositionally biased region" description="Acidic residues" evidence="2">
    <location>
        <begin position="1228"/>
        <end position="1237"/>
    </location>
</feature>
<feature type="domain" description="C2" evidence="3">
    <location>
        <begin position="553"/>
        <end position="678"/>
    </location>
</feature>
<feature type="compositionally biased region" description="Low complexity" evidence="2">
    <location>
        <begin position="567"/>
        <end position="577"/>
    </location>
</feature>
<sequence length="1285" mass="137242">MTPATPNSAPPSPEPAHSTTRPKPLTVPNPADRRAVSAPFAADPAARLHSITEHSSSSPTASRTSASSQSDPPSPRKWAGTFYLWLYHTAQTQDHPTPSTPVPPSTRIAGLSKHFFAPHPRNPAPEPKPAKLSLGKKERRKLGLISGLTKQREPPGGAPSQLESPAAASASSILTTRRPNLDPHSLAEHLDALAADRSAIDSAKISALNQARFAPPPDPTSKPPKKLPFAAEAAKLTRKKTAAPERKPRDPSPSSAGPVSGQLALGPGPAMNSAGIGSGEWKLVQGVITEDGHFTLYTDTDVVVSRIYLPSYRRTDVRIVHQSIFGRPHCGVIAGRRASVANSTHGPGATCPSSTSLPATASLFRPSTNGSLASLAPSSACSTAPHASASLAGASTTETATTAPETSIYICMPSSIMLEAWLVICKCFCRPADFRHLYPRAPKSKGRVPSGPGSPSTPGTKRGSVGSARSTGAPERVRIWRAVDVLLLEGRKLGEPRLVSSVTSETASAAGRPTKDERRNSTGAFLRAQTLRNPPKPVDQPPTSGPGLNRQSLQAPPSMSSLDDKSPASSTPAAAAPHLEPAKSAPPAGSQPAADCFFFVELQWDGDVFGRSTVKRTPSPFWSEPFRFAEIGSFKTPLVLNVYQISRAPGLAAQISLVGRRALDCRALAKNAPLQLWLPIYADDTLAEPPPANLTQIVGELNLSITVIEQVVLAEAEYAKMMNFLNNDNDIELVLNLAHMAVGELDRLSELLIRIYEANERLVERISQLAALEINGDQSTASILFRANTLLTKMLEAYMRLVGRTFLEASLGAVIRRICGAKVELEIDPAKLKGSLSAHQKEKMVGENARELTKIANEIWQSMYINRSKCPGRLRKIFVKIQELVGNAYADQDMRLTSISAFVFLRFFVPAILNPRLFNLIQFQPDSKSQRTLTLVAKTLQGLGNLTLFGVKEPWMSAMNEFISTQLDSFRDYISFIASDSDGSAKPEWTSNQFEAYGLPYALRASLPPASRDGIPTLPHLLDPVRDCALLASLSSASDSARPRRYTDILVPPSLAKNGPKSSTTDQFLKLCAELYCKAERRALKILASVEGLPTPIPAELANKPPTRWKRSHTVTAEAPASTPGRLPGPSDAPALPALPPPSVRLNQADAGRLLARSHASGSLVVAGRSGRSLARPPMRRRAGAARSDSSVSLSSRGSSAFEASPGPGRVHAPRFPARFQGAGFAGEEGEEGEEGEDRATPTSRYPASALSRSSANSGASGPASSATWSTRINKIIRKNSAARS</sequence>
<dbReference type="PROSITE" id="PS50018">
    <property type="entry name" value="RAS_GTPASE_ACTIV_2"/>
    <property type="match status" value="1"/>
</dbReference>
<dbReference type="PANTHER" id="PTHR10194:SF60">
    <property type="entry name" value="RAS GTPASE-ACTIVATING PROTEIN RASKOL"/>
    <property type="match status" value="1"/>
</dbReference>
<feature type="compositionally biased region" description="Low complexity" evidence="2">
    <location>
        <begin position="36"/>
        <end position="45"/>
    </location>
</feature>
<feature type="region of interest" description="Disordered" evidence="2">
    <location>
        <begin position="439"/>
        <end position="473"/>
    </location>
</feature>
<keyword evidence="6" id="KW-1185">Reference proteome</keyword>
<proteinExistence type="predicted"/>